<evidence type="ECO:0000256" key="4">
    <source>
        <dbReference type="ARBA" id="ARBA00022989"/>
    </source>
</evidence>
<sequence length="139" mass="16005">MSVLNSLIFKNKLFSTAVKHVYLQKGCCSSKPVEAKPPPQSTNYSDIHRRLHPPNNLERKMLVWTGLYKKLEDVPKIVPVETIEKARNKMRIKVSNWMMAATVVGCIIMAITGKRRAERGESIAKMNEDWHKEMNKIQK</sequence>
<evidence type="ECO:0000313" key="7">
    <source>
        <dbReference type="EMBL" id="BAN21447.1"/>
    </source>
</evidence>
<keyword evidence="3 6" id="KW-0812">Transmembrane</keyword>
<dbReference type="PANTHER" id="PTHR13674">
    <property type="entry name" value="GROWTH AND TRANSFORMATION-DEPENDENT PROTEIN"/>
    <property type="match status" value="1"/>
</dbReference>
<comment type="subcellular location">
    <subcellularLocation>
        <location evidence="1">Membrane</location>
        <topology evidence="1">Single-pass membrane protein</topology>
    </subcellularLocation>
</comment>
<keyword evidence="5 6" id="KW-0472">Membrane</keyword>
<protein>
    <submittedName>
        <fullName evidence="7">Uncharacterized protein</fullName>
    </submittedName>
</protein>
<reference evidence="7" key="1">
    <citation type="journal article" date="2013" name="PLoS ONE">
        <title>Gene expression in gut symbiotic organ of stinkbug affected by extracellular bacterial symbiont.</title>
        <authorList>
            <person name="Futahashi R."/>
            <person name="Tanaka K."/>
            <person name="Tanahashi M."/>
            <person name="Nikoh N."/>
            <person name="Kikuchi Y."/>
            <person name="Lee B.L."/>
            <person name="Fukatsu T."/>
        </authorList>
    </citation>
    <scope>NUCLEOTIDE SEQUENCE</scope>
    <source>
        <tissue evidence="7">Midgut</tissue>
    </source>
</reference>
<dbReference type="EMBL" id="AK418232">
    <property type="protein sequence ID" value="BAN21447.1"/>
    <property type="molecule type" value="mRNA"/>
</dbReference>
<evidence type="ECO:0000256" key="2">
    <source>
        <dbReference type="ARBA" id="ARBA00007363"/>
    </source>
</evidence>
<evidence type="ECO:0000256" key="3">
    <source>
        <dbReference type="ARBA" id="ARBA00022692"/>
    </source>
</evidence>
<dbReference type="GO" id="GO:0016020">
    <property type="term" value="C:membrane"/>
    <property type="evidence" value="ECO:0007669"/>
    <property type="project" value="UniProtKB-SubCell"/>
</dbReference>
<dbReference type="PANTHER" id="PTHR13674:SF5">
    <property type="entry name" value="UPF0389 PROTEIN CG9231"/>
    <property type="match status" value="1"/>
</dbReference>
<accession>R4WU40</accession>
<dbReference type="AlphaFoldDB" id="R4WU40"/>
<proteinExistence type="evidence at transcript level"/>
<organism evidence="7">
    <name type="scientific">Riptortus pedestris</name>
    <name type="common">Bean bug</name>
    <dbReference type="NCBI Taxonomy" id="329032"/>
    <lineage>
        <taxon>Eukaryota</taxon>
        <taxon>Metazoa</taxon>
        <taxon>Ecdysozoa</taxon>
        <taxon>Arthropoda</taxon>
        <taxon>Hexapoda</taxon>
        <taxon>Insecta</taxon>
        <taxon>Pterygota</taxon>
        <taxon>Neoptera</taxon>
        <taxon>Paraneoptera</taxon>
        <taxon>Hemiptera</taxon>
        <taxon>Heteroptera</taxon>
        <taxon>Panheteroptera</taxon>
        <taxon>Pentatomomorpha</taxon>
        <taxon>Coreoidea</taxon>
        <taxon>Alydidae</taxon>
        <taxon>Riptortus</taxon>
    </lineage>
</organism>
<keyword evidence="4 6" id="KW-1133">Transmembrane helix</keyword>
<evidence type="ECO:0000256" key="6">
    <source>
        <dbReference type="SAM" id="Phobius"/>
    </source>
</evidence>
<dbReference type="InterPro" id="IPR009432">
    <property type="entry name" value="DUF1075"/>
</dbReference>
<evidence type="ECO:0000256" key="1">
    <source>
        <dbReference type="ARBA" id="ARBA00004167"/>
    </source>
</evidence>
<dbReference type="Pfam" id="PF06388">
    <property type="entry name" value="DUF1075"/>
    <property type="match status" value="1"/>
</dbReference>
<evidence type="ECO:0000256" key="5">
    <source>
        <dbReference type="ARBA" id="ARBA00023136"/>
    </source>
</evidence>
<comment type="similarity">
    <text evidence="2">Belongs to the UPF0389 family.</text>
</comment>
<name>R4WU40_RIPPE</name>
<feature type="transmembrane region" description="Helical" evidence="6">
    <location>
        <begin position="94"/>
        <end position="112"/>
    </location>
</feature>